<evidence type="ECO:0000256" key="16">
    <source>
        <dbReference type="PIRSR" id="PIRSR606539-1"/>
    </source>
</evidence>
<feature type="transmembrane region" description="Helical" evidence="20">
    <location>
        <begin position="1312"/>
        <end position="1331"/>
    </location>
</feature>
<feature type="compositionally biased region" description="Basic and acidic residues" evidence="19">
    <location>
        <begin position="156"/>
        <end position="168"/>
    </location>
</feature>
<dbReference type="InterPro" id="IPR006539">
    <property type="entry name" value="P-type_ATPase_IV"/>
</dbReference>
<dbReference type="InterPro" id="IPR001757">
    <property type="entry name" value="P_typ_ATPase"/>
</dbReference>
<keyword evidence="9 17" id="KW-0067">ATP-binding</keyword>
<evidence type="ECO:0000256" key="11">
    <source>
        <dbReference type="ARBA" id="ARBA00022967"/>
    </source>
</evidence>
<feature type="domain" description="P-type ATPase N-terminal" evidence="22">
    <location>
        <begin position="213"/>
        <end position="267"/>
    </location>
</feature>
<evidence type="ECO:0000256" key="15">
    <source>
        <dbReference type="ARBA" id="ARBA00049128"/>
    </source>
</evidence>
<keyword evidence="13 20" id="KW-0472">Membrane</keyword>
<dbReference type="PANTHER" id="PTHR24092:SF180">
    <property type="entry name" value="PHOSPHOLIPID-TRANSPORTING ATPASE DNF1-RELATED"/>
    <property type="match status" value="1"/>
</dbReference>
<keyword evidence="7 18" id="KW-0479">Metal-binding</keyword>
<dbReference type="STRING" id="58919.A0A316ZBL7"/>
<feature type="compositionally biased region" description="Low complexity" evidence="19">
    <location>
        <begin position="1634"/>
        <end position="1645"/>
    </location>
</feature>
<feature type="binding site" evidence="17">
    <location>
        <position position="1078"/>
    </location>
    <ligand>
        <name>ATP</name>
        <dbReference type="ChEBI" id="CHEBI:30616"/>
    </ligand>
</feature>
<dbReference type="EMBL" id="KZ819290">
    <property type="protein sequence ID" value="PWN98941.1"/>
    <property type="molecule type" value="Genomic_DNA"/>
</dbReference>
<dbReference type="InterPro" id="IPR018303">
    <property type="entry name" value="ATPase_P-typ_P_site"/>
</dbReference>
<feature type="transmembrane region" description="Helical" evidence="20">
    <location>
        <begin position="1427"/>
        <end position="1449"/>
    </location>
</feature>
<evidence type="ECO:0000259" key="21">
    <source>
        <dbReference type="Pfam" id="PF00122"/>
    </source>
</evidence>
<dbReference type="GeneID" id="37269715"/>
<feature type="binding site" evidence="17">
    <location>
        <position position="760"/>
    </location>
    <ligand>
        <name>ATP</name>
        <dbReference type="ChEBI" id="CHEBI:30616"/>
    </ligand>
</feature>
<feature type="binding site" evidence="17">
    <location>
        <position position="897"/>
    </location>
    <ligand>
        <name>ATP</name>
        <dbReference type="ChEBI" id="CHEBI:30616"/>
    </ligand>
</feature>
<dbReference type="FunFam" id="3.40.50.1000:FF:000001">
    <property type="entry name" value="Phospholipid-transporting ATPase IC"/>
    <property type="match status" value="1"/>
</dbReference>
<dbReference type="Pfam" id="PF16212">
    <property type="entry name" value="PhoLip_ATPase_C"/>
    <property type="match status" value="1"/>
</dbReference>
<feature type="binding site" evidence="17">
    <location>
        <position position="1076"/>
    </location>
    <ligand>
        <name>ATP</name>
        <dbReference type="ChEBI" id="CHEBI:30616"/>
    </ligand>
</feature>
<dbReference type="SFLD" id="SFLDS00003">
    <property type="entry name" value="Haloacid_Dehalogenase"/>
    <property type="match status" value="1"/>
</dbReference>
<comment type="cofactor">
    <cofactor evidence="18">
        <name>Mg(2+)</name>
        <dbReference type="ChEBI" id="CHEBI:18420"/>
    </cofactor>
</comment>
<keyword evidence="6 20" id="KW-0812">Transmembrane</keyword>
<keyword evidence="25" id="KW-1185">Reference proteome</keyword>
<feature type="transmembrane region" description="Helical" evidence="20">
    <location>
        <begin position="642"/>
        <end position="666"/>
    </location>
</feature>
<evidence type="ECO:0000256" key="5">
    <source>
        <dbReference type="ARBA" id="ARBA00022553"/>
    </source>
</evidence>
<reference evidence="24 25" key="1">
    <citation type="journal article" date="2018" name="Mol. Biol. Evol.">
        <title>Broad Genomic Sampling Reveals a Smut Pathogenic Ancestry of the Fungal Clade Ustilaginomycotina.</title>
        <authorList>
            <person name="Kijpornyongpan T."/>
            <person name="Mondo S.J."/>
            <person name="Barry K."/>
            <person name="Sandor L."/>
            <person name="Lee J."/>
            <person name="Lipzen A."/>
            <person name="Pangilinan J."/>
            <person name="LaButti K."/>
            <person name="Hainaut M."/>
            <person name="Henrissat B."/>
            <person name="Grigoriev I.V."/>
            <person name="Spatafora J.W."/>
            <person name="Aime M.C."/>
        </authorList>
    </citation>
    <scope>NUCLEOTIDE SEQUENCE [LARGE SCALE GENOMIC DNA]</scope>
    <source>
        <strain evidence="24 25">MCA 4186</strain>
    </source>
</reference>
<dbReference type="InterPro" id="IPR023299">
    <property type="entry name" value="ATPase_P-typ_cyto_dom_N"/>
</dbReference>
<feature type="domain" description="P-type ATPase A" evidence="21">
    <location>
        <begin position="466"/>
        <end position="517"/>
    </location>
</feature>
<dbReference type="PROSITE" id="PS00154">
    <property type="entry name" value="ATPASE_E1_E2"/>
    <property type="match status" value="1"/>
</dbReference>
<dbReference type="InterPro" id="IPR032631">
    <property type="entry name" value="P-type_ATPase_N"/>
</dbReference>
<dbReference type="GO" id="GO:0012505">
    <property type="term" value="C:endomembrane system"/>
    <property type="evidence" value="ECO:0007669"/>
    <property type="project" value="UniProtKB-SubCell"/>
</dbReference>
<dbReference type="PRINTS" id="PR00119">
    <property type="entry name" value="CATATPASE"/>
</dbReference>
<feature type="compositionally biased region" description="Polar residues" evidence="19">
    <location>
        <begin position="442"/>
        <end position="461"/>
    </location>
</feature>
<feature type="transmembrane region" description="Helical" evidence="20">
    <location>
        <begin position="265"/>
        <end position="283"/>
    </location>
</feature>
<evidence type="ECO:0000256" key="6">
    <source>
        <dbReference type="ARBA" id="ARBA00022692"/>
    </source>
</evidence>
<evidence type="ECO:0000313" key="25">
    <source>
        <dbReference type="Proteomes" id="UP000245946"/>
    </source>
</evidence>
<feature type="binding site" evidence="18">
    <location>
        <position position="1221"/>
    </location>
    <ligand>
        <name>Mg(2+)</name>
        <dbReference type="ChEBI" id="CHEBI:18420"/>
    </ligand>
</feature>
<feature type="binding site" evidence="17">
    <location>
        <position position="761"/>
    </location>
    <ligand>
        <name>ATP</name>
        <dbReference type="ChEBI" id="CHEBI:30616"/>
    </ligand>
</feature>
<dbReference type="Pfam" id="PF00122">
    <property type="entry name" value="E1-E2_ATPase"/>
    <property type="match status" value="1"/>
</dbReference>
<dbReference type="FunFam" id="3.40.1110.10:FF:000087">
    <property type="entry name" value="Phospholipid-transporting ATPase"/>
    <property type="match status" value="1"/>
</dbReference>
<keyword evidence="5" id="KW-0597">Phosphoprotein</keyword>
<evidence type="ECO:0000256" key="20">
    <source>
        <dbReference type="SAM" id="Phobius"/>
    </source>
</evidence>
<dbReference type="InterPro" id="IPR036412">
    <property type="entry name" value="HAD-like_sf"/>
</dbReference>
<evidence type="ECO:0000256" key="9">
    <source>
        <dbReference type="ARBA" id="ARBA00022840"/>
    </source>
</evidence>
<dbReference type="InterPro" id="IPR032630">
    <property type="entry name" value="P_typ_ATPase_c"/>
</dbReference>
<feature type="transmembrane region" description="Helical" evidence="20">
    <location>
        <begin position="1282"/>
        <end position="1300"/>
    </location>
</feature>
<feature type="region of interest" description="Disordered" evidence="19">
    <location>
        <begin position="1706"/>
        <end position="1818"/>
    </location>
</feature>
<dbReference type="NCBIfam" id="TIGR01494">
    <property type="entry name" value="ATPase_P-type"/>
    <property type="match status" value="1"/>
</dbReference>
<evidence type="ECO:0000256" key="13">
    <source>
        <dbReference type="ARBA" id="ARBA00023136"/>
    </source>
</evidence>
<evidence type="ECO:0000256" key="2">
    <source>
        <dbReference type="ARBA" id="ARBA00008109"/>
    </source>
</evidence>
<evidence type="ECO:0000256" key="14">
    <source>
        <dbReference type="ARBA" id="ARBA00034036"/>
    </source>
</evidence>
<dbReference type="Pfam" id="PF13246">
    <property type="entry name" value="Cation_ATPase"/>
    <property type="match status" value="1"/>
</dbReference>
<feature type="region of interest" description="Disordered" evidence="19">
    <location>
        <begin position="140"/>
        <end position="192"/>
    </location>
</feature>
<feature type="binding site" evidence="18">
    <location>
        <position position="759"/>
    </location>
    <ligand>
        <name>Mg(2+)</name>
        <dbReference type="ChEBI" id="CHEBI:18420"/>
    </ligand>
</feature>
<keyword evidence="12 20" id="KW-1133">Transmembrane helix</keyword>
<dbReference type="SFLD" id="SFLDF00027">
    <property type="entry name" value="p-type_atpase"/>
    <property type="match status" value="1"/>
</dbReference>
<dbReference type="GO" id="GO:0140326">
    <property type="term" value="F:ATPase-coupled intramembrane lipid transporter activity"/>
    <property type="evidence" value="ECO:0007669"/>
    <property type="project" value="UniProtKB-EC"/>
</dbReference>
<keyword evidence="11" id="KW-1278">Translocase</keyword>
<evidence type="ECO:0000259" key="23">
    <source>
        <dbReference type="Pfam" id="PF16212"/>
    </source>
</evidence>
<feature type="binding site" evidence="17">
    <location>
        <position position="759"/>
    </location>
    <ligand>
        <name>ATP</name>
        <dbReference type="ChEBI" id="CHEBI:30616"/>
    </ligand>
</feature>
<feature type="binding site" evidence="17">
    <location>
        <position position="1195"/>
    </location>
    <ligand>
        <name>ATP</name>
        <dbReference type="ChEBI" id="CHEBI:30616"/>
    </ligand>
</feature>
<feature type="active site" description="4-aspartylphosphate intermediate" evidence="16">
    <location>
        <position position="759"/>
    </location>
</feature>
<dbReference type="SFLD" id="SFLDG00002">
    <property type="entry name" value="C1.7:_P-type_atpase_like"/>
    <property type="match status" value="1"/>
</dbReference>
<dbReference type="InterPro" id="IPR059000">
    <property type="entry name" value="ATPase_P-type_domA"/>
</dbReference>
<feature type="transmembrane region" description="Helical" evidence="20">
    <location>
        <begin position="1398"/>
        <end position="1420"/>
    </location>
</feature>
<evidence type="ECO:0000256" key="18">
    <source>
        <dbReference type="PIRSR" id="PIRSR606539-3"/>
    </source>
</evidence>
<feature type="binding site" evidence="17">
    <location>
        <position position="1224"/>
    </location>
    <ligand>
        <name>ATP</name>
        <dbReference type="ChEBI" id="CHEBI:30616"/>
    </ligand>
</feature>
<dbReference type="InterPro" id="IPR044492">
    <property type="entry name" value="P_typ_ATPase_HD_dom"/>
</dbReference>
<dbReference type="Gene3D" id="2.70.150.10">
    <property type="entry name" value="Calcium-transporting ATPase, cytoplasmic transduction domain A"/>
    <property type="match status" value="1"/>
</dbReference>
<comment type="catalytic activity">
    <reaction evidence="14">
        <text>ATP + H2O + phospholipidSide 1 = ADP + phosphate + phospholipidSide 2.</text>
        <dbReference type="EC" id="7.6.2.1"/>
    </reaction>
</comment>
<feature type="compositionally biased region" description="Basic and acidic residues" evidence="19">
    <location>
        <begin position="66"/>
        <end position="79"/>
    </location>
</feature>
<feature type="binding site" evidence="17">
    <location>
        <position position="996"/>
    </location>
    <ligand>
        <name>ATP</name>
        <dbReference type="ChEBI" id="CHEBI:30616"/>
    </ligand>
</feature>
<feature type="domain" description="P-type ATPase C-terminal" evidence="23">
    <location>
        <begin position="1248"/>
        <end position="1497"/>
    </location>
</feature>
<feature type="transmembrane region" description="Helical" evidence="20">
    <location>
        <begin position="686"/>
        <end position="711"/>
    </location>
</feature>
<evidence type="ECO:0000256" key="8">
    <source>
        <dbReference type="ARBA" id="ARBA00022741"/>
    </source>
</evidence>
<comment type="similarity">
    <text evidence="2">Belongs to the cation transport ATPase (P-type) (TC 3.A.3) family. Type IV subfamily.</text>
</comment>
<evidence type="ECO:0000256" key="7">
    <source>
        <dbReference type="ARBA" id="ARBA00022723"/>
    </source>
</evidence>
<organism evidence="24 25">
    <name type="scientific">Tilletiopsis washingtonensis</name>
    <dbReference type="NCBI Taxonomy" id="58919"/>
    <lineage>
        <taxon>Eukaryota</taxon>
        <taxon>Fungi</taxon>
        <taxon>Dikarya</taxon>
        <taxon>Basidiomycota</taxon>
        <taxon>Ustilaginomycotina</taxon>
        <taxon>Exobasidiomycetes</taxon>
        <taxon>Entylomatales</taxon>
        <taxon>Entylomatales incertae sedis</taxon>
        <taxon>Tilletiopsis</taxon>
    </lineage>
</organism>
<feature type="compositionally biased region" description="Low complexity" evidence="19">
    <location>
        <begin position="1711"/>
        <end position="1741"/>
    </location>
</feature>
<dbReference type="Gene3D" id="3.40.50.1000">
    <property type="entry name" value="HAD superfamily/HAD-like"/>
    <property type="match status" value="1"/>
</dbReference>
<dbReference type="EC" id="7.6.2.1" evidence="3"/>
<feature type="binding site" evidence="17">
    <location>
        <position position="938"/>
    </location>
    <ligand>
        <name>ATP</name>
        <dbReference type="ChEBI" id="CHEBI:30616"/>
    </ligand>
</feature>
<evidence type="ECO:0000313" key="24">
    <source>
        <dbReference type="EMBL" id="PWN98941.1"/>
    </source>
</evidence>
<dbReference type="GO" id="GO:0005524">
    <property type="term" value="F:ATP binding"/>
    <property type="evidence" value="ECO:0007669"/>
    <property type="project" value="UniProtKB-KW"/>
</dbReference>
<dbReference type="Gene3D" id="3.40.1110.10">
    <property type="entry name" value="Calcium-transporting ATPase, cytoplasmic domain N"/>
    <property type="match status" value="1"/>
</dbReference>
<sequence length="1818" mass="198788">MPLFGPGRPLPNLDDAGHHYDPHAGPYQAGPSGRDHVSDPTHPDYDPAIDPNLQLRTVRTAAESIAESHRSEMRRDERNKARRRGNGSLLGKLGRGRTLLRRGQSQKAPALKGMLEDELSRPGAGFGAYGTGGEGVGVPFESAQQDTTPAYPTESAAKRAEAEAHAEAAEVGEPVPEQKLDTGMRKGKKKPASRRNVYLNMPLLPADQGKHGEPKARYARNKVRTSKYTFITFLPRFLSEQFRRLANVYFLLLVVLQVFPQFGATIPQIAMLPLVAILTITAIKDSIEDYRRHILDNQVNNSAVTRLGAWRNVNQPRAKRTFLGKLFGFGSSPDKVSKGVRKLREKEDAIGMRAVRQGSSASAAAMPYGASGAQDARNDARLRSDSLTSASAHGYNGLETIASESDYHSGGKSMGRSASGYIGQPASSVASFGPSSGAVLAGSSSQHTPSPNGVVDYSQNTPGTARWERTLWKKLEVGDIVLLRENDQVPADIVLLNSSDPDGNAFVETKNLDGETNLKARKCVKATMGIQTEEDIEHARFTIDSELPHANLYAYNALLKYHAGGSREEYDVEDASRGAPVARPGEKVEPITTNELLLRGCALRNTEWVIGIVVFTGADTKIMLNGGETPSKRSKIEKETNVNVAANFVLLIIMCSACAVVGGIFLNRTDTSRNFYEPGALDSDNNILNALIVFGTCLVLFQNIVPISLYISIELTKTISAFFIYQDIDMYYAPLDHPCVPKTWGIVDDLGQIEYIFSDKTGTLTQNVMEFKKCSINGYSYGEGITEAMIGAMKREGKDTSGMGSSEQEERLEASKQAMIEKMNRTFKNRYLRPDQLTLISPTMADELGPNPPSGADQRRNIIAFFRALALCHTALADRPEADSPFVLEYKAQSPDEAALVAAARDVGAVFINKNNTVVDIEVAGQPERYTPLKVLEFNSTRKRMSVIVREPDGRILMICKGADSVIYQRLRRDHDARLKEQTQRDLEDFANAGLRTLCIAYRYLEEREYAEWARIHDEAAASIVDRDDLIDEASEKIEINLTLLGATALEDKLQVGVPETIEKLHQAGIKLWILTGDKLQTAIEIGFSCNLLSTNMEIMIISADHEAGTRTMIEAACNKIAAAGRPVVIEKTERRGGITKKTSHRLNIERTEEAPVGGFAVVIDGETLRYALDPKLKPLFLALTTLCETVVCCRVSPAQKALTVKLVKDGKNAMTLSIGDGANDVSMIQEAHIGVGIAGLEGAQASMSADYAIGQFRYLAKLLLVHGHWNTYRIGVLHQVFFYKNLIWTGCLLIFQIFTQADATYLFDYGLILLYNLVFTSLPVIMLGALDQDVRAPALMAYPQTYRPGREGKLYTRTQFWTACLDGVYQAGVCFVVAWAAWFYYPAVMADGTSLDPLSALGTTVATSAVVAANFYCGLALQNWSGIIWFVIIGSNAAYFAWIAIYSAPFWGTTFSGTAYVLFSTVQFWAIVCLSVLLCLLPRYTWNAWCSSFNPTEVDLVRQAWIAGDLKQRLGLRAGRQMQGEKNVFEEPGHASQAELGTSAFADAAPAKRDREFSAGTQSDSSVSPLPTNYEQRYGDRTTHDQQRRESLGPPARTGTNMSFYDPDQLPATYADSPDVSRGPTPHGIADTRAFPPSARSSASHYPDADLAPEIRIQRASGQSQAPRAGSQSPYANAQSYATSRTALASQSTDSFDAQFDSTFADEQQRPQQAPAAATYASPPRVAAVAADPDSPASPAEKFHNRFKQGQTQSPPRPGQAPAAQLIDDSLARPTPPFAQHPGMHPREESNVTQGSWHTAGGSDDDGTPRNAQGAWR</sequence>
<proteinExistence type="inferred from homology"/>
<feature type="region of interest" description="Disordered" evidence="19">
    <location>
        <begin position="436"/>
        <end position="461"/>
    </location>
</feature>
<protein>
    <recommendedName>
        <fullName evidence="3">P-type phospholipid transporter</fullName>
        <ecNumber evidence="3">7.6.2.1</ecNumber>
    </recommendedName>
</protein>
<dbReference type="NCBIfam" id="TIGR01652">
    <property type="entry name" value="ATPase-Plipid"/>
    <property type="match status" value="1"/>
</dbReference>
<dbReference type="RefSeq" id="XP_025599220.1">
    <property type="nucleotide sequence ID" value="XM_025742171.1"/>
</dbReference>
<dbReference type="SUPFAM" id="SSF81653">
    <property type="entry name" value="Calcium ATPase, transduction domain A"/>
    <property type="match status" value="1"/>
</dbReference>
<feature type="binding site" evidence="18">
    <location>
        <position position="761"/>
    </location>
    <ligand>
        <name>Mg(2+)</name>
        <dbReference type="ChEBI" id="CHEBI:18420"/>
    </ligand>
</feature>
<keyword evidence="10 18" id="KW-0460">Magnesium</keyword>
<dbReference type="CDD" id="cd02073">
    <property type="entry name" value="P-type_ATPase_APLT_Dnf-like"/>
    <property type="match status" value="1"/>
</dbReference>
<dbReference type="OrthoDB" id="377733at2759"/>
<gene>
    <name evidence="24" type="ORF">FA09DRAFT_329408</name>
</gene>
<dbReference type="Proteomes" id="UP000245946">
    <property type="component" value="Unassembled WGS sequence"/>
</dbReference>
<dbReference type="PANTHER" id="PTHR24092">
    <property type="entry name" value="PROBABLE PHOSPHOLIPID-TRANSPORTING ATPASE"/>
    <property type="match status" value="1"/>
</dbReference>
<comment type="catalytic activity">
    <reaction evidence="15">
        <text>a 1,2-diacyl-sn-glycero-3-phosphoethanolamine(out) + ATP + H2O = a 1,2-diacyl-sn-glycero-3-phosphoethanolamine(in) + ADP + phosphate + H(+)</text>
        <dbReference type="Rhea" id="RHEA:66132"/>
        <dbReference type="ChEBI" id="CHEBI:15377"/>
        <dbReference type="ChEBI" id="CHEBI:15378"/>
        <dbReference type="ChEBI" id="CHEBI:30616"/>
        <dbReference type="ChEBI" id="CHEBI:43474"/>
        <dbReference type="ChEBI" id="CHEBI:64612"/>
        <dbReference type="ChEBI" id="CHEBI:456216"/>
    </reaction>
    <physiologicalReaction direction="left-to-right" evidence="15">
        <dbReference type="Rhea" id="RHEA:66133"/>
    </physiologicalReaction>
</comment>
<evidence type="ECO:0000256" key="12">
    <source>
        <dbReference type="ARBA" id="ARBA00022989"/>
    </source>
</evidence>
<keyword evidence="4" id="KW-0813">Transport</keyword>
<dbReference type="SUPFAM" id="SSF81665">
    <property type="entry name" value="Calcium ATPase, transmembrane domain M"/>
    <property type="match status" value="1"/>
</dbReference>
<dbReference type="InterPro" id="IPR023214">
    <property type="entry name" value="HAD_sf"/>
</dbReference>
<feature type="compositionally biased region" description="Basic and acidic residues" evidence="19">
    <location>
        <begin position="1578"/>
        <end position="1592"/>
    </location>
</feature>
<comment type="subcellular location">
    <subcellularLocation>
        <location evidence="1">Endomembrane system</location>
        <topology evidence="1">Multi-pass membrane protein</topology>
    </subcellularLocation>
</comment>
<dbReference type="GO" id="GO:0016887">
    <property type="term" value="F:ATP hydrolysis activity"/>
    <property type="evidence" value="ECO:0007669"/>
    <property type="project" value="InterPro"/>
</dbReference>
<feature type="binding site" evidence="17">
    <location>
        <position position="1225"/>
    </location>
    <ligand>
        <name>ATP</name>
        <dbReference type="ChEBI" id="CHEBI:30616"/>
    </ligand>
</feature>
<dbReference type="GO" id="GO:0000287">
    <property type="term" value="F:magnesium ion binding"/>
    <property type="evidence" value="ECO:0007669"/>
    <property type="project" value="InterPro"/>
</dbReference>
<dbReference type="SUPFAM" id="SSF56784">
    <property type="entry name" value="HAD-like"/>
    <property type="match status" value="1"/>
</dbReference>
<evidence type="ECO:0000256" key="17">
    <source>
        <dbReference type="PIRSR" id="PIRSR606539-2"/>
    </source>
</evidence>
<feature type="region of interest" description="Disordered" evidence="19">
    <location>
        <begin position="1552"/>
        <end position="1647"/>
    </location>
</feature>
<evidence type="ECO:0000256" key="19">
    <source>
        <dbReference type="SAM" id="MobiDB-lite"/>
    </source>
</evidence>
<accession>A0A316ZBL7</accession>
<dbReference type="Pfam" id="PF16209">
    <property type="entry name" value="PhoLip_ATPase_N"/>
    <property type="match status" value="1"/>
</dbReference>
<feature type="binding site" evidence="17">
    <location>
        <position position="1201"/>
    </location>
    <ligand>
        <name>ATP</name>
        <dbReference type="ChEBI" id="CHEBI:30616"/>
    </ligand>
</feature>
<feature type="compositionally biased region" description="Basic and acidic residues" evidence="19">
    <location>
        <begin position="33"/>
        <end position="45"/>
    </location>
</feature>
<name>A0A316ZBL7_9BASI</name>
<keyword evidence="8 17" id="KW-0547">Nucleotide-binding</keyword>
<dbReference type="SUPFAM" id="SSF81660">
    <property type="entry name" value="Metal cation-transporting ATPase, ATP-binding domain N"/>
    <property type="match status" value="1"/>
</dbReference>
<dbReference type="FunFam" id="3.40.50.1000:FF:000014">
    <property type="entry name" value="Phospholipid-transporting ATPase"/>
    <property type="match status" value="1"/>
</dbReference>
<feature type="region of interest" description="Disordered" evidence="19">
    <location>
        <begin position="1"/>
        <end position="95"/>
    </location>
</feature>
<evidence type="ECO:0000256" key="3">
    <source>
        <dbReference type="ARBA" id="ARBA00012189"/>
    </source>
</evidence>
<dbReference type="InterPro" id="IPR023298">
    <property type="entry name" value="ATPase_P-typ_TM_dom_sf"/>
</dbReference>
<evidence type="ECO:0000256" key="1">
    <source>
        <dbReference type="ARBA" id="ARBA00004127"/>
    </source>
</evidence>
<dbReference type="InterPro" id="IPR008250">
    <property type="entry name" value="ATPase_P-typ_transduc_dom_A_sf"/>
</dbReference>
<evidence type="ECO:0000259" key="22">
    <source>
        <dbReference type="Pfam" id="PF16209"/>
    </source>
</evidence>
<dbReference type="GO" id="GO:0005886">
    <property type="term" value="C:plasma membrane"/>
    <property type="evidence" value="ECO:0007669"/>
    <property type="project" value="TreeGrafter"/>
</dbReference>
<evidence type="ECO:0000256" key="10">
    <source>
        <dbReference type="ARBA" id="ARBA00022842"/>
    </source>
</evidence>
<feature type="binding site" evidence="17">
    <location>
        <position position="1077"/>
    </location>
    <ligand>
        <name>ATP</name>
        <dbReference type="ChEBI" id="CHEBI:30616"/>
    </ligand>
</feature>
<dbReference type="GO" id="GO:0045332">
    <property type="term" value="P:phospholipid translocation"/>
    <property type="evidence" value="ECO:0007669"/>
    <property type="project" value="TreeGrafter"/>
</dbReference>
<feature type="transmembrane region" description="Helical" evidence="20">
    <location>
        <begin position="1461"/>
        <end position="1482"/>
    </location>
</feature>
<feature type="binding site" evidence="17">
    <location>
        <position position="961"/>
    </location>
    <ligand>
        <name>ATP</name>
        <dbReference type="ChEBI" id="CHEBI:30616"/>
    </ligand>
</feature>
<feature type="transmembrane region" description="Helical" evidence="20">
    <location>
        <begin position="1361"/>
        <end position="1386"/>
    </location>
</feature>
<evidence type="ECO:0000256" key="4">
    <source>
        <dbReference type="ARBA" id="ARBA00022448"/>
    </source>
</evidence>
<feature type="compositionally biased region" description="Polar residues" evidence="19">
    <location>
        <begin position="1560"/>
        <end position="1576"/>
    </location>
</feature>
<feature type="binding site" evidence="18">
    <location>
        <position position="1225"/>
    </location>
    <ligand>
        <name>Mg(2+)</name>
        <dbReference type="ChEBI" id="CHEBI:18420"/>
    </ligand>
</feature>